<organism evidence="2 3">
    <name type="scientific">Mycena maculata</name>
    <dbReference type="NCBI Taxonomy" id="230809"/>
    <lineage>
        <taxon>Eukaryota</taxon>
        <taxon>Fungi</taxon>
        <taxon>Dikarya</taxon>
        <taxon>Basidiomycota</taxon>
        <taxon>Agaricomycotina</taxon>
        <taxon>Agaricomycetes</taxon>
        <taxon>Agaricomycetidae</taxon>
        <taxon>Agaricales</taxon>
        <taxon>Marasmiineae</taxon>
        <taxon>Mycenaceae</taxon>
        <taxon>Mycena</taxon>
    </lineage>
</organism>
<protein>
    <submittedName>
        <fullName evidence="2">Uncharacterized protein</fullName>
    </submittedName>
</protein>
<comment type="caution">
    <text evidence="2">The sequence shown here is derived from an EMBL/GenBank/DDBJ whole genome shotgun (WGS) entry which is preliminary data.</text>
</comment>
<feature type="compositionally biased region" description="Basic and acidic residues" evidence="1">
    <location>
        <begin position="1"/>
        <end position="10"/>
    </location>
</feature>
<evidence type="ECO:0000313" key="3">
    <source>
        <dbReference type="Proteomes" id="UP001215280"/>
    </source>
</evidence>
<dbReference type="AlphaFoldDB" id="A0AAD7MSE3"/>
<accession>A0AAD7MSE3</accession>
<evidence type="ECO:0000256" key="1">
    <source>
        <dbReference type="SAM" id="MobiDB-lite"/>
    </source>
</evidence>
<dbReference type="Proteomes" id="UP001215280">
    <property type="component" value="Unassembled WGS sequence"/>
</dbReference>
<sequence>MCRFQPRDNNRGSQSGAESVENQQKCRIGQNRCSRGGTASESAILASILDRPILWPILIDENRLGIDFRINSRIGLVRAAPILVRFCPFDSGDNRCQNRHENRPSLTALISPDLIHFYSQSFPQMCFDYILVTASFIPLNSSSDHTGDTSKFPSSTDLVFAKSMVTETHESSRKYLQATTLMSIPHFEFPIFRGRKLVLINFDDGSLPEISGLKTHIFFNEGSFYILDIPASYSSEEMHAIMRAPTSKLYKHIPCPGELLAVTCSSISSTHLHAPDSGSIAGKYDLASTETSIAEKGYFEETATAKTSTQKMTDFNDTKANVFVLAHHESLGPVIGSLPASLDQWKASQTGRGDLGVLGLTRGKSRALESSRVG</sequence>
<feature type="region of interest" description="Disordered" evidence="1">
    <location>
        <begin position="1"/>
        <end position="23"/>
    </location>
</feature>
<feature type="compositionally biased region" description="Polar residues" evidence="1">
    <location>
        <begin position="11"/>
        <end position="23"/>
    </location>
</feature>
<dbReference type="EMBL" id="JARJLG010000185">
    <property type="protein sequence ID" value="KAJ7731108.1"/>
    <property type="molecule type" value="Genomic_DNA"/>
</dbReference>
<proteinExistence type="predicted"/>
<gene>
    <name evidence="2" type="ORF">DFH07DRAFT_992086</name>
</gene>
<name>A0AAD7MSE3_9AGAR</name>
<keyword evidence="3" id="KW-1185">Reference proteome</keyword>
<reference evidence="2" key="1">
    <citation type="submission" date="2023-03" db="EMBL/GenBank/DDBJ databases">
        <title>Massive genome expansion in bonnet fungi (Mycena s.s.) driven by repeated elements and novel gene families across ecological guilds.</title>
        <authorList>
            <consortium name="Lawrence Berkeley National Laboratory"/>
            <person name="Harder C.B."/>
            <person name="Miyauchi S."/>
            <person name="Viragh M."/>
            <person name="Kuo A."/>
            <person name="Thoen E."/>
            <person name="Andreopoulos B."/>
            <person name="Lu D."/>
            <person name="Skrede I."/>
            <person name="Drula E."/>
            <person name="Henrissat B."/>
            <person name="Morin E."/>
            <person name="Kohler A."/>
            <person name="Barry K."/>
            <person name="LaButti K."/>
            <person name="Morin E."/>
            <person name="Salamov A."/>
            <person name="Lipzen A."/>
            <person name="Mereny Z."/>
            <person name="Hegedus B."/>
            <person name="Baldrian P."/>
            <person name="Stursova M."/>
            <person name="Weitz H."/>
            <person name="Taylor A."/>
            <person name="Grigoriev I.V."/>
            <person name="Nagy L.G."/>
            <person name="Martin F."/>
            <person name="Kauserud H."/>
        </authorList>
    </citation>
    <scope>NUCLEOTIDE SEQUENCE</scope>
    <source>
        <strain evidence="2">CBHHK188m</strain>
    </source>
</reference>
<evidence type="ECO:0000313" key="2">
    <source>
        <dbReference type="EMBL" id="KAJ7731108.1"/>
    </source>
</evidence>